<gene>
    <name evidence="3" type="ORF">DK389_02525</name>
</gene>
<evidence type="ECO:0000256" key="2">
    <source>
        <dbReference type="SAM" id="Phobius"/>
    </source>
</evidence>
<evidence type="ECO:0000313" key="4">
    <source>
        <dbReference type="Proteomes" id="UP000245926"/>
    </source>
</evidence>
<organism evidence="3 4">
    <name type="scientific">Methylobacterium durans</name>
    <dbReference type="NCBI Taxonomy" id="2202825"/>
    <lineage>
        <taxon>Bacteria</taxon>
        <taxon>Pseudomonadati</taxon>
        <taxon>Pseudomonadota</taxon>
        <taxon>Alphaproteobacteria</taxon>
        <taxon>Hyphomicrobiales</taxon>
        <taxon>Methylobacteriaceae</taxon>
        <taxon>Methylobacterium</taxon>
    </lineage>
</organism>
<dbReference type="OrthoDB" id="7628565at2"/>
<name>A0A2U8W1V8_9HYPH</name>
<protein>
    <submittedName>
        <fullName evidence="3">Uncharacterized protein</fullName>
    </submittedName>
</protein>
<keyword evidence="2" id="KW-0472">Membrane</keyword>
<accession>A0A2U8W1V8</accession>
<evidence type="ECO:0000256" key="1">
    <source>
        <dbReference type="SAM" id="MobiDB-lite"/>
    </source>
</evidence>
<feature type="transmembrane region" description="Helical" evidence="2">
    <location>
        <begin position="26"/>
        <end position="47"/>
    </location>
</feature>
<feature type="region of interest" description="Disordered" evidence="1">
    <location>
        <begin position="152"/>
        <end position="174"/>
    </location>
</feature>
<sequence length="174" mass="18041">MGWWRQTRSGIDGQAGRARTFGADRAGSVGVMFGLGAALLIGMAGGASDSARMIHRRGQLQAAVDPGTLAGGNALKLAASSRASVTGVTNPLRTNRIISDNARMILGTISLPAGRLVIDSTRPVADQSAYTVVVTQQVNLYEGPNLYLNANDEGTGVPAPKGVRPLSGKLMPTR</sequence>
<dbReference type="EMBL" id="CP029550">
    <property type="protein sequence ID" value="AWN39611.1"/>
    <property type="molecule type" value="Genomic_DNA"/>
</dbReference>
<keyword evidence="4" id="KW-1185">Reference proteome</keyword>
<dbReference type="KEGG" id="mets:DK389_02525"/>
<evidence type="ECO:0000313" key="3">
    <source>
        <dbReference type="EMBL" id="AWN39611.1"/>
    </source>
</evidence>
<reference evidence="4" key="1">
    <citation type="submission" date="2018-05" db="EMBL/GenBank/DDBJ databases">
        <title>Complete Genome Sequence of Methylobacterium sp. 17SD2-17.</title>
        <authorList>
            <person name="Srinivasan S."/>
        </authorList>
    </citation>
    <scope>NUCLEOTIDE SEQUENCE [LARGE SCALE GENOMIC DNA]</scope>
    <source>
        <strain evidence="4">17SD2-17</strain>
    </source>
</reference>
<dbReference type="AlphaFoldDB" id="A0A2U8W1V8"/>
<proteinExistence type="predicted"/>
<dbReference type="Proteomes" id="UP000245926">
    <property type="component" value="Chromosome"/>
</dbReference>
<keyword evidence="2" id="KW-0812">Transmembrane</keyword>
<keyword evidence="2" id="KW-1133">Transmembrane helix</keyword>